<dbReference type="InterPro" id="IPR058293">
    <property type="entry name" value="DUF7987"/>
</dbReference>
<keyword evidence="1" id="KW-1133">Transmembrane helix</keyword>
<evidence type="ECO:0000256" key="1">
    <source>
        <dbReference type="SAM" id="Phobius"/>
    </source>
</evidence>
<dbReference type="AlphaFoldDB" id="A0A1G9XMI3"/>
<evidence type="ECO:0000313" key="3">
    <source>
        <dbReference type="Proteomes" id="UP000199451"/>
    </source>
</evidence>
<sequence>MKAAKPRAKWLVKSQLNTIGKTTRTMVSRENKLITGFVLVAFVLLFVLSQYTSLAFEWVMGVVFLVGILIPQILLQYTNLGAE</sequence>
<evidence type="ECO:0000313" key="2">
    <source>
        <dbReference type="EMBL" id="SDM97711.1"/>
    </source>
</evidence>
<dbReference type="Pfam" id="PF25949">
    <property type="entry name" value="DUF7987"/>
    <property type="match status" value="1"/>
</dbReference>
<protein>
    <submittedName>
        <fullName evidence="2">Uncharacterized protein</fullName>
    </submittedName>
</protein>
<reference evidence="3" key="1">
    <citation type="submission" date="2016-10" db="EMBL/GenBank/DDBJ databases">
        <authorList>
            <person name="Varghese N."/>
            <person name="Submissions S."/>
        </authorList>
    </citation>
    <scope>NUCLEOTIDE SEQUENCE [LARGE SCALE GENOMIC DNA]</scope>
    <source>
        <strain evidence="3">CGMCC 1.10119</strain>
    </source>
</reference>
<dbReference type="EMBL" id="FNHL01000004">
    <property type="protein sequence ID" value="SDM97711.1"/>
    <property type="molecule type" value="Genomic_DNA"/>
</dbReference>
<dbReference type="RefSeq" id="WP_089698781.1">
    <property type="nucleotide sequence ID" value="NZ_FNHL01000004.1"/>
</dbReference>
<keyword evidence="1" id="KW-0812">Transmembrane</keyword>
<feature type="transmembrane region" description="Helical" evidence="1">
    <location>
        <begin position="58"/>
        <end position="77"/>
    </location>
</feature>
<name>A0A1G9XMI3_9EURY</name>
<keyword evidence="1" id="KW-0472">Membrane</keyword>
<accession>A0A1G9XMI3</accession>
<keyword evidence="3" id="KW-1185">Reference proteome</keyword>
<organism evidence="2 3">
    <name type="scientific">Halogranum gelatinilyticum</name>
    <dbReference type="NCBI Taxonomy" id="660521"/>
    <lineage>
        <taxon>Archaea</taxon>
        <taxon>Methanobacteriati</taxon>
        <taxon>Methanobacteriota</taxon>
        <taxon>Stenosarchaea group</taxon>
        <taxon>Halobacteria</taxon>
        <taxon>Halobacteriales</taxon>
        <taxon>Haloferacaceae</taxon>
    </lineage>
</organism>
<dbReference type="Proteomes" id="UP000199451">
    <property type="component" value="Unassembled WGS sequence"/>
</dbReference>
<proteinExistence type="predicted"/>
<gene>
    <name evidence="2" type="ORF">SAMN04487949_3044</name>
</gene>
<feature type="transmembrane region" description="Helical" evidence="1">
    <location>
        <begin position="33"/>
        <end position="52"/>
    </location>
</feature>